<accession>A0A0E9VYU5</accession>
<proteinExistence type="predicted"/>
<dbReference type="AlphaFoldDB" id="A0A0E9VYU5"/>
<sequence>MRADLANQTLFFPQSCILPTSPTIQHTVEINRIDFGYFRPI</sequence>
<organism evidence="1">
    <name type="scientific">Anguilla anguilla</name>
    <name type="common">European freshwater eel</name>
    <name type="synonym">Muraena anguilla</name>
    <dbReference type="NCBI Taxonomy" id="7936"/>
    <lineage>
        <taxon>Eukaryota</taxon>
        <taxon>Metazoa</taxon>
        <taxon>Chordata</taxon>
        <taxon>Craniata</taxon>
        <taxon>Vertebrata</taxon>
        <taxon>Euteleostomi</taxon>
        <taxon>Actinopterygii</taxon>
        <taxon>Neopterygii</taxon>
        <taxon>Teleostei</taxon>
        <taxon>Anguilliformes</taxon>
        <taxon>Anguillidae</taxon>
        <taxon>Anguilla</taxon>
    </lineage>
</organism>
<reference evidence="1" key="2">
    <citation type="journal article" date="2015" name="Fish Shellfish Immunol.">
        <title>Early steps in the European eel (Anguilla anguilla)-Vibrio vulnificus interaction in the gills: Role of the RtxA13 toxin.</title>
        <authorList>
            <person name="Callol A."/>
            <person name="Pajuelo D."/>
            <person name="Ebbesson L."/>
            <person name="Teles M."/>
            <person name="MacKenzie S."/>
            <person name="Amaro C."/>
        </authorList>
    </citation>
    <scope>NUCLEOTIDE SEQUENCE</scope>
</reference>
<reference evidence="1" key="1">
    <citation type="submission" date="2014-11" db="EMBL/GenBank/DDBJ databases">
        <authorList>
            <person name="Amaro Gonzalez C."/>
        </authorList>
    </citation>
    <scope>NUCLEOTIDE SEQUENCE</scope>
</reference>
<name>A0A0E9VYU5_ANGAN</name>
<evidence type="ECO:0000313" key="1">
    <source>
        <dbReference type="EMBL" id="JAH82495.1"/>
    </source>
</evidence>
<dbReference type="EMBL" id="GBXM01026082">
    <property type="protein sequence ID" value="JAH82495.1"/>
    <property type="molecule type" value="Transcribed_RNA"/>
</dbReference>
<protein>
    <submittedName>
        <fullName evidence="1">Uncharacterized protein</fullName>
    </submittedName>
</protein>